<organism evidence="2 3">
    <name type="scientific">Arthrobacter humicola</name>
    <dbReference type="NCBI Taxonomy" id="409291"/>
    <lineage>
        <taxon>Bacteria</taxon>
        <taxon>Bacillati</taxon>
        <taxon>Actinomycetota</taxon>
        <taxon>Actinomycetes</taxon>
        <taxon>Micrococcales</taxon>
        <taxon>Micrococcaceae</taxon>
        <taxon>Arthrobacter</taxon>
    </lineage>
</organism>
<sequence length="152" mass="15498">MTSQQPLRRLPLAAAVCAALLFALPSCAQTTAATPAAVSANEPAKVEKNAATGIAKLTLTEKGIERLDLTTDTVKAGTGTAVLLPYAALLYDASGKTWVYTNPAPRVYQREPVTVAKVESGVVTASAGPAVGTAVVTVGAAELFGAEFDTAH</sequence>
<protein>
    <submittedName>
        <fullName evidence="2">Uncharacterized protein</fullName>
    </submittedName>
</protein>
<feature type="chain" id="PRO_5045704730" evidence="1">
    <location>
        <begin position="29"/>
        <end position="152"/>
    </location>
</feature>
<evidence type="ECO:0000256" key="1">
    <source>
        <dbReference type="SAM" id="SignalP"/>
    </source>
</evidence>
<dbReference type="EMBL" id="BAAAQB010000039">
    <property type="protein sequence ID" value="GAA2142599.1"/>
    <property type="molecule type" value="Genomic_DNA"/>
</dbReference>
<keyword evidence="1" id="KW-0732">Signal</keyword>
<dbReference type="Proteomes" id="UP001500102">
    <property type="component" value="Unassembled WGS sequence"/>
</dbReference>
<gene>
    <name evidence="2" type="ORF">GCM10009825_32180</name>
</gene>
<feature type="signal peptide" evidence="1">
    <location>
        <begin position="1"/>
        <end position="28"/>
    </location>
</feature>
<evidence type="ECO:0000313" key="2">
    <source>
        <dbReference type="EMBL" id="GAA2142599.1"/>
    </source>
</evidence>
<dbReference type="RefSeq" id="WP_344367444.1">
    <property type="nucleotide sequence ID" value="NZ_BAAAQB010000039.1"/>
</dbReference>
<accession>A0ABN2ZI37</accession>
<proteinExistence type="predicted"/>
<keyword evidence="3" id="KW-1185">Reference proteome</keyword>
<evidence type="ECO:0000313" key="3">
    <source>
        <dbReference type="Proteomes" id="UP001500102"/>
    </source>
</evidence>
<comment type="caution">
    <text evidence="2">The sequence shown here is derived from an EMBL/GenBank/DDBJ whole genome shotgun (WGS) entry which is preliminary data.</text>
</comment>
<name>A0ABN2ZI37_9MICC</name>
<reference evidence="2 3" key="1">
    <citation type="journal article" date="2019" name="Int. J. Syst. Evol. Microbiol.">
        <title>The Global Catalogue of Microorganisms (GCM) 10K type strain sequencing project: providing services to taxonomists for standard genome sequencing and annotation.</title>
        <authorList>
            <consortium name="The Broad Institute Genomics Platform"/>
            <consortium name="The Broad Institute Genome Sequencing Center for Infectious Disease"/>
            <person name="Wu L."/>
            <person name="Ma J."/>
        </authorList>
    </citation>
    <scope>NUCLEOTIDE SEQUENCE [LARGE SCALE GENOMIC DNA]</scope>
    <source>
        <strain evidence="2 3">JCM 15921</strain>
    </source>
</reference>